<dbReference type="PROSITE" id="PS50893">
    <property type="entry name" value="ABC_TRANSPORTER_2"/>
    <property type="match status" value="1"/>
</dbReference>
<dbReference type="PANTHER" id="PTHR24220:SF685">
    <property type="entry name" value="ABC TRANSPORTER RELATED"/>
    <property type="match status" value="1"/>
</dbReference>
<dbReference type="GO" id="GO:0098796">
    <property type="term" value="C:membrane protein complex"/>
    <property type="evidence" value="ECO:0007669"/>
    <property type="project" value="UniProtKB-ARBA"/>
</dbReference>
<dbReference type="GO" id="GO:0022857">
    <property type="term" value="F:transmembrane transporter activity"/>
    <property type="evidence" value="ECO:0007669"/>
    <property type="project" value="TreeGrafter"/>
</dbReference>
<sequence length="287" mass="31465">MDFVSLAVRREDSGERPSPRNGPLHPRRWVFGPGSHPCRQASFRPPPARMPDASSPLVQLDALTKTYREGEQDRTVLQEVSLRLERGDFSVLMGRSGAGKSTLLNLISGIDQPTSGRVQIGDTDLTGKSETERTRFRRSHVGFVFQSFNLISTLTVGENVRLPLELAGEPPRATKDRARAMLDRVGLADRADQFPDRLSGGEQQRVAVARALAHEPLLVLADEPTGNLDYDTGQAVLTLLSDLVVDTDTTLLVATHDPEVVPRADRVLHLHGGSLHEEVPEYITSGT</sequence>
<dbReference type="InterPro" id="IPR003439">
    <property type="entry name" value="ABC_transporter-like_ATP-bd"/>
</dbReference>
<dbReference type="Pfam" id="PF00005">
    <property type="entry name" value="ABC_tran"/>
    <property type="match status" value="1"/>
</dbReference>
<dbReference type="InterPro" id="IPR015854">
    <property type="entry name" value="ABC_transpr_LolD-like"/>
</dbReference>
<feature type="domain" description="ABC transporter" evidence="6">
    <location>
        <begin position="58"/>
        <end position="287"/>
    </location>
</feature>
<evidence type="ECO:0000256" key="3">
    <source>
        <dbReference type="ARBA" id="ARBA00022840"/>
    </source>
</evidence>
<gene>
    <name evidence="7" type="primary">lolD</name>
    <name evidence="7" type="ordered locus">SRM_01525</name>
</gene>
<dbReference type="HOGENOM" id="CLU_000604_1_22_10"/>
<reference evidence="7 8" key="1">
    <citation type="journal article" date="2010" name="ISME J.">
        <title>Fine-scale evolution: genomic, phenotypic and ecological differentiation in two coexisting Salinibacter ruber strains.</title>
        <authorList>
            <person name="Pena A."/>
            <person name="Teeling H."/>
            <person name="Huerta-Cepas J."/>
            <person name="Santos F."/>
            <person name="Yarza P."/>
            <person name="Brito-Echeverria J."/>
            <person name="Lucio M."/>
            <person name="Schmitt-Kopplin P."/>
            <person name="Meseguer I."/>
            <person name="Schenowitz C."/>
            <person name="Dossat C."/>
            <person name="Barbe V."/>
            <person name="Dopazo J."/>
            <person name="Rossello-Mora R."/>
            <person name="Schuler M."/>
            <person name="Glockner F.O."/>
            <person name="Amann R."/>
            <person name="Gabaldon T."/>
            <person name="Anton J."/>
        </authorList>
    </citation>
    <scope>NUCLEOTIDE SEQUENCE [LARGE SCALE GENOMIC DNA]</scope>
    <source>
        <strain evidence="7 8">M8</strain>
    </source>
</reference>
<feature type="compositionally biased region" description="Basic and acidic residues" evidence="5">
    <location>
        <begin position="8"/>
        <end position="18"/>
    </location>
</feature>
<dbReference type="InterPro" id="IPR027417">
    <property type="entry name" value="P-loop_NTPase"/>
</dbReference>
<dbReference type="GO" id="GO:0005524">
    <property type="term" value="F:ATP binding"/>
    <property type="evidence" value="ECO:0007669"/>
    <property type="project" value="UniProtKB-KW"/>
</dbReference>
<dbReference type="SUPFAM" id="SSF52540">
    <property type="entry name" value="P-loop containing nucleoside triphosphate hydrolases"/>
    <property type="match status" value="1"/>
</dbReference>
<evidence type="ECO:0000313" key="7">
    <source>
        <dbReference type="EMBL" id="CBH24446.1"/>
    </source>
</evidence>
<dbReference type="Proteomes" id="UP000000933">
    <property type="component" value="Chromosome"/>
</dbReference>
<evidence type="ECO:0000256" key="4">
    <source>
        <dbReference type="ARBA" id="ARBA00038388"/>
    </source>
</evidence>
<dbReference type="InterPro" id="IPR003593">
    <property type="entry name" value="AAA+_ATPase"/>
</dbReference>
<proteinExistence type="inferred from homology"/>
<feature type="region of interest" description="Disordered" evidence="5">
    <location>
        <begin position="1"/>
        <end position="37"/>
    </location>
</feature>
<accession>D5H8U1</accession>
<dbReference type="SMART" id="SM00382">
    <property type="entry name" value="AAA"/>
    <property type="match status" value="1"/>
</dbReference>
<evidence type="ECO:0000259" key="6">
    <source>
        <dbReference type="PROSITE" id="PS50893"/>
    </source>
</evidence>
<protein>
    <submittedName>
        <fullName evidence="7">ABC transporter, lipoprotein releasing system, ATP-binding protein</fullName>
    </submittedName>
</protein>
<keyword evidence="7" id="KW-0449">Lipoprotein</keyword>
<dbReference type="InterPro" id="IPR017871">
    <property type="entry name" value="ABC_transporter-like_CS"/>
</dbReference>
<dbReference type="EMBL" id="FP565814">
    <property type="protein sequence ID" value="CBH24446.1"/>
    <property type="molecule type" value="Genomic_DNA"/>
</dbReference>
<dbReference type="InterPro" id="IPR017911">
    <property type="entry name" value="MacB-like_ATP-bd"/>
</dbReference>
<evidence type="ECO:0000256" key="2">
    <source>
        <dbReference type="ARBA" id="ARBA00022741"/>
    </source>
</evidence>
<dbReference type="PATRIC" id="fig|761659.10.peg.1669"/>
<evidence type="ECO:0000256" key="1">
    <source>
        <dbReference type="ARBA" id="ARBA00022448"/>
    </source>
</evidence>
<name>D5H8U1_SALRM</name>
<dbReference type="PANTHER" id="PTHR24220">
    <property type="entry name" value="IMPORT ATP-BINDING PROTEIN"/>
    <property type="match status" value="1"/>
</dbReference>
<comment type="similarity">
    <text evidence="4">Belongs to the ABC transporter superfamily. Macrolide exporter (TC 3.A.1.122) family.</text>
</comment>
<dbReference type="PROSITE" id="PS00211">
    <property type="entry name" value="ABC_TRANSPORTER_1"/>
    <property type="match status" value="1"/>
</dbReference>
<keyword evidence="1" id="KW-0813">Transport</keyword>
<dbReference type="GO" id="GO:0005886">
    <property type="term" value="C:plasma membrane"/>
    <property type="evidence" value="ECO:0007669"/>
    <property type="project" value="TreeGrafter"/>
</dbReference>
<organism evidence="7 8">
    <name type="scientific">Salinibacter ruber (strain M8)</name>
    <dbReference type="NCBI Taxonomy" id="761659"/>
    <lineage>
        <taxon>Bacteria</taxon>
        <taxon>Pseudomonadati</taxon>
        <taxon>Rhodothermota</taxon>
        <taxon>Rhodothermia</taxon>
        <taxon>Rhodothermales</taxon>
        <taxon>Salinibacteraceae</taxon>
        <taxon>Salinibacter</taxon>
    </lineage>
</organism>
<dbReference type="KEGG" id="srm:SRM_01525"/>
<reference evidence="8" key="2">
    <citation type="submission" date="2010-04" db="EMBL/GenBank/DDBJ databases">
        <title>Genome sequence of Salinibacter ruber M8.</title>
        <authorList>
            <consortium name="Genoscope"/>
        </authorList>
    </citation>
    <scope>NUCLEOTIDE SEQUENCE [LARGE SCALE GENOMIC DNA]</scope>
    <source>
        <strain evidence="8">M8</strain>
    </source>
</reference>
<evidence type="ECO:0000313" key="8">
    <source>
        <dbReference type="Proteomes" id="UP000000933"/>
    </source>
</evidence>
<dbReference type="Gene3D" id="3.40.50.300">
    <property type="entry name" value="P-loop containing nucleotide triphosphate hydrolases"/>
    <property type="match status" value="1"/>
</dbReference>
<keyword evidence="3 7" id="KW-0067">ATP-binding</keyword>
<evidence type="ECO:0000256" key="5">
    <source>
        <dbReference type="SAM" id="MobiDB-lite"/>
    </source>
</evidence>
<keyword evidence="2" id="KW-0547">Nucleotide-binding</keyword>
<dbReference type="FunFam" id="3.40.50.300:FF:000032">
    <property type="entry name" value="Export ABC transporter ATP-binding protein"/>
    <property type="match status" value="1"/>
</dbReference>
<dbReference type="AlphaFoldDB" id="D5H8U1"/>
<dbReference type="GO" id="GO:0016887">
    <property type="term" value="F:ATP hydrolysis activity"/>
    <property type="evidence" value="ECO:0007669"/>
    <property type="project" value="InterPro"/>
</dbReference>
<dbReference type="CDD" id="cd03255">
    <property type="entry name" value="ABC_MJ0796_LolCDE_FtsE"/>
    <property type="match status" value="1"/>
</dbReference>